<name>A0ABR3ZUV1_9LECA</name>
<proteinExistence type="predicted"/>
<protein>
    <submittedName>
        <fullName evidence="1">Uncharacterized protein</fullName>
    </submittedName>
</protein>
<dbReference type="Proteomes" id="UP001590950">
    <property type="component" value="Unassembled WGS sequence"/>
</dbReference>
<evidence type="ECO:0000313" key="2">
    <source>
        <dbReference type="Proteomes" id="UP001590950"/>
    </source>
</evidence>
<reference evidence="1 2" key="1">
    <citation type="submission" date="2024-09" db="EMBL/GenBank/DDBJ databases">
        <title>Rethinking Asexuality: The Enigmatic Case of Functional Sexual Genes in Lepraria (Stereocaulaceae).</title>
        <authorList>
            <person name="Doellman M."/>
            <person name="Sun Y."/>
            <person name="Barcenas-Pena A."/>
            <person name="Lumbsch H.T."/>
            <person name="Grewe F."/>
        </authorList>
    </citation>
    <scope>NUCLEOTIDE SEQUENCE [LARGE SCALE GENOMIC DNA]</scope>
    <source>
        <strain evidence="1 2">Mercado 3170</strain>
    </source>
</reference>
<comment type="caution">
    <text evidence="1">The sequence shown here is derived from an EMBL/GenBank/DDBJ whole genome shotgun (WGS) entry which is preliminary data.</text>
</comment>
<evidence type="ECO:0000313" key="1">
    <source>
        <dbReference type="EMBL" id="KAL2037048.1"/>
    </source>
</evidence>
<sequence>MILCNLQTMPIGGHTFVPSTQAQLPPIQELGLKCAFEVAPSTWREALIQGYLPWLWDLDKRAIVLKEAAKPEGHQWNWELLVRHLAQVEIHKPRAVLDDLPMGFRNRRRIWRLVDDILAEKAVGENGPLLSIDRMSSQL</sequence>
<organism evidence="1 2">
    <name type="scientific">Stereocaulon virgatum</name>
    <dbReference type="NCBI Taxonomy" id="373712"/>
    <lineage>
        <taxon>Eukaryota</taxon>
        <taxon>Fungi</taxon>
        <taxon>Dikarya</taxon>
        <taxon>Ascomycota</taxon>
        <taxon>Pezizomycotina</taxon>
        <taxon>Lecanoromycetes</taxon>
        <taxon>OSLEUM clade</taxon>
        <taxon>Lecanoromycetidae</taxon>
        <taxon>Lecanorales</taxon>
        <taxon>Lecanorineae</taxon>
        <taxon>Stereocaulaceae</taxon>
        <taxon>Stereocaulon</taxon>
    </lineage>
</organism>
<dbReference type="EMBL" id="JBEFKJ010000045">
    <property type="protein sequence ID" value="KAL2037048.1"/>
    <property type="molecule type" value="Genomic_DNA"/>
</dbReference>
<gene>
    <name evidence="1" type="ORF">N7G274_010175</name>
</gene>
<keyword evidence="2" id="KW-1185">Reference proteome</keyword>
<accession>A0ABR3ZUV1</accession>